<feature type="compositionally biased region" description="Polar residues" evidence="1">
    <location>
        <begin position="7"/>
        <end position="21"/>
    </location>
</feature>
<feature type="compositionally biased region" description="Polar residues" evidence="1">
    <location>
        <begin position="44"/>
        <end position="55"/>
    </location>
</feature>
<dbReference type="OMA" id="WTDCEER"/>
<dbReference type="EMBL" id="NCSJ02000049">
    <property type="protein sequence ID" value="RFU32714.1"/>
    <property type="molecule type" value="Genomic_DNA"/>
</dbReference>
<feature type="compositionally biased region" description="Polar residues" evidence="1">
    <location>
        <begin position="170"/>
        <end position="181"/>
    </location>
</feature>
<dbReference type="Proteomes" id="UP000258309">
    <property type="component" value="Unassembled WGS sequence"/>
</dbReference>
<sequence length="445" mass="49822">MGELTYPTPSGRTQLQPQDWTPYSSVSSFNLPAQYDSSLVTPVTMASSPSMSHRPTPTIGHSRLKELSSPHINSPNYHFFNGDDEFSGTRLNPPMKLKNPSGTLHISTLDHAFPTSPYACTSPYWGAFGVSATSTNGNSASESSPNLNPGSNLNSSGGINSDGSRAYQENLPSSANSYRSHQQAPILIAPNPATLRPAKRVKNEDGTIHHPQLKSAPPSGGPHQTTFPEPLTALPVKRKRKSPVTDFADGDIAFSGEVKREEQILLQLAEEGLPWKEIAIRFDDMTGRKMKVPALQMRLKRLRERLRKWTEIEEQALTLSVEDYENAKWDVVANDMLKYGCVEKWPKDAVQKKWYEMHPEEHNPQEERSPRHSKHRLSGDTDRSILTDGRDCSSQGHYEIEAHGLLTEMRSRAASDASSQSTFPRQQIMFDQQRQQHIKLETNVW</sequence>
<organism evidence="2 3">
    <name type="scientific">Scytalidium lignicola</name>
    <name type="common">Hyphomycete</name>
    <dbReference type="NCBI Taxonomy" id="5539"/>
    <lineage>
        <taxon>Eukaryota</taxon>
        <taxon>Fungi</taxon>
        <taxon>Dikarya</taxon>
        <taxon>Ascomycota</taxon>
        <taxon>Pezizomycotina</taxon>
        <taxon>Leotiomycetes</taxon>
        <taxon>Leotiomycetes incertae sedis</taxon>
        <taxon>Scytalidium</taxon>
    </lineage>
</organism>
<evidence type="ECO:0000256" key="1">
    <source>
        <dbReference type="SAM" id="MobiDB-lite"/>
    </source>
</evidence>
<feature type="non-terminal residue" evidence="2">
    <location>
        <position position="445"/>
    </location>
</feature>
<feature type="compositionally biased region" description="Basic and acidic residues" evidence="1">
    <location>
        <begin position="377"/>
        <end position="391"/>
    </location>
</feature>
<gene>
    <name evidence="2" type="ORF">B7463_g3601</name>
</gene>
<feature type="non-terminal residue" evidence="2">
    <location>
        <position position="1"/>
    </location>
</feature>
<protein>
    <recommendedName>
        <fullName evidence="4">Myb-like domain-containing protein</fullName>
    </recommendedName>
</protein>
<dbReference type="AlphaFoldDB" id="A0A3E2HH13"/>
<dbReference type="OrthoDB" id="5421421at2759"/>
<feature type="compositionally biased region" description="Basic and acidic residues" evidence="1">
    <location>
        <begin position="359"/>
        <end position="370"/>
    </location>
</feature>
<feature type="region of interest" description="Disordered" evidence="1">
    <location>
        <begin position="1"/>
        <end position="21"/>
    </location>
</feature>
<keyword evidence="3" id="KW-1185">Reference proteome</keyword>
<proteinExistence type="predicted"/>
<feature type="region of interest" description="Disordered" evidence="1">
    <location>
        <begin position="359"/>
        <end position="393"/>
    </location>
</feature>
<evidence type="ECO:0000313" key="3">
    <source>
        <dbReference type="Proteomes" id="UP000258309"/>
    </source>
</evidence>
<name>A0A3E2HH13_SCYLI</name>
<feature type="region of interest" description="Disordered" evidence="1">
    <location>
        <begin position="44"/>
        <end position="70"/>
    </location>
</feature>
<reference evidence="2 3" key="1">
    <citation type="submission" date="2018-05" db="EMBL/GenBank/DDBJ databases">
        <title>Draft genome sequence of Scytalidium lignicola DSM 105466, a ubiquitous saprotrophic fungus.</title>
        <authorList>
            <person name="Buettner E."/>
            <person name="Gebauer A.M."/>
            <person name="Hofrichter M."/>
            <person name="Liers C."/>
            <person name="Kellner H."/>
        </authorList>
    </citation>
    <scope>NUCLEOTIDE SEQUENCE [LARGE SCALE GENOMIC DNA]</scope>
    <source>
        <strain evidence="2 3">DSM 105466</strain>
    </source>
</reference>
<feature type="region of interest" description="Disordered" evidence="1">
    <location>
        <begin position="208"/>
        <end position="242"/>
    </location>
</feature>
<accession>A0A3E2HH13</accession>
<evidence type="ECO:0000313" key="2">
    <source>
        <dbReference type="EMBL" id="RFU32714.1"/>
    </source>
</evidence>
<evidence type="ECO:0008006" key="4">
    <source>
        <dbReference type="Google" id="ProtNLM"/>
    </source>
</evidence>
<feature type="compositionally biased region" description="Low complexity" evidence="1">
    <location>
        <begin position="141"/>
        <end position="164"/>
    </location>
</feature>
<comment type="caution">
    <text evidence="2">The sequence shown here is derived from an EMBL/GenBank/DDBJ whole genome shotgun (WGS) entry which is preliminary data.</text>
</comment>
<feature type="region of interest" description="Disordered" evidence="1">
    <location>
        <begin position="134"/>
        <end position="181"/>
    </location>
</feature>